<evidence type="ECO:0000256" key="1">
    <source>
        <dbReference type="ARBA" id="ARBA00004141"/>
    </source>
</evidence>
<gene>
    <name evidence="17" type="ORF">RDWZM_010022</name>
</gene>
<proteinExistence type="inferred from homology"/>
<feature type="region of interest" description="Disordered" evidence="11">
    <location>
        <begin position="2306"/>
        <end position="2374"/>
    </location>
</feature>
<dbReference type="InterPro" id="IPR004680">
    <property type="entry name" value="Cit_transptr-like_dom"/>
</dbReference>
<reference evidence="17" key="1">
    <citation type="submission" date="2022-12" db="EMBL/GenBank/DDBJ databases">
        <title>Genome assemblies of Blomia tropicalis.</title>
        <authorList>
            <person name="Cui Y."/>
        </authorList>
    </citation>
    <scope>NUCLEOTIDE SEQUENCE</scope>
    <source>
        <tissue evidence="17">Adult mites</tissue>
    </source>
</reference>
<dbReference type="Gene3D" id="3.10.20.90">
    <property type="entry name" value="Phosphatidylinositol 3-kinase Catalytic Subunit, Chain A, domain 1"/>
    <property type="match status" value="1"/>
</dbReference>
<dbReference type="Gene3D" id="2.60.40.150">
    <property type="entry name" value="C2 domain"/>
    <property type="match status" value="1"/>
</dbReference>
<feature type="region of interest" description="Disordered" evidence="11">
    <location>
        <begin position="1474"/>
        <end position="1496"/>
    </location>
</feature>
<dbReference type="InterPro" id="IPR029071">
    <property type="entry name" value="Ubiquitin-like_domsf"/>
</dbReference>
<feature type="compositionally biased region" description="Basic and acidic residues" evidence="11">
    <location>
        <begin position="2104"/>
        <end position="2122"/>
    </location>
</feature>
<feature type="region of interest" description="Disordered" evidence="11">
    <location>
        <begin position="922"/>
        <end position="961"/>
    </location>
</feature>
<dbReference type="PROSITE" id="PS00916">
    <property type="entry name" value="PI3_4_KINASE_2"/>
    <property type="match status" value="1"/>
</dbReference>
<comment type="similarity">
    <text evidence="10">Belongs to the PI3/PI4-kinase family.</text>
</comment>
<dbReference type="Gene3D" id="3.30.1010.10">
    <property type="entry name" value="Phosphatidylinositol 3-kinase Catalytic Subunit, Chain A, domain 4"/>
    <property type="match status" value="1"/>
</dbReference>
<keyword evidence="2" id="KW-0813">Transport</keyword>
<sequence length="3563" mass="409135">MEDYNRKVIHESNNYERDPDHLESNHDIISNYGTIEEYNNGNDDGDDKKEKHENVSNIDRDATNDANVITTAASTDGLEDERQLEAIKGATLAHDHEFGNDPNTKDVKNDCCYSNVWPLIDYTLIKSKDDEENVVDDDDGDRKEEEERNCNNEDQVYDSGGIIDKWQIAKLKTSEWLDRHHHHLRRHRRQQPQPQHLFVENNHTENQLVSNIERDEQSQSYHQTLEHNGKQLEQINVLNSYQISEVTDSNVEQQQQQLEQKCCDHHKTETVIECRREDNKKSPKRREKEEVYQSTSSPTTSTLVQSSSKSVPHWTSSSPSTTAAAAISKPIQFHGSTSGFGFKRYRSYDRDDHYLNRKNHPQIKTSTPIDEHTPLLSVFDHTHPSSIINHNYQNLDLSTSSISSSSSSLSLFRSDGNIQLNVTNRNQNTKNRSRNLFGSISHPLEMEPNDDLHRPNPLKSVEQQQQQQKNPDRFTSITLRTEEVIYPKNGENIPQTIGGNISYKPYPKPKSCVQAGHETFKLKFPKLKYFKVALLSGLIIYTLISFISIQEKEEKWTNVAVQEKQPAFVDLSHSLDLMFPVWKLRAQGSFLPAEYARLTNYSVIFTVVQLLNDSQGGDRNGAYRLVKGPWAAPITPAKLSQYMNNEVEHVFKLTRGDAYDHIHRYQLRIDTNSEESVGITVNMAGFSELSADGIILAVSVLVFLYTLIIFEIVNRTLAAILGATAAITCLTLIRDRPSLEKVVSWLDVETLCLLFGMMVLVAILCETGFFDYVAVLAFKMAKGRTWPLIFTLCFFTGILSAFLDNVTTILLMTPVTIRLCEIKNIDPKHVLIAQVMFSNIGGAATPVGDPPNVIIISSAKIQQQGVDFGRFTLHMMPGIILSFLATLAYFRLFYGHLAREYPETNENQFELQHEYDPEMNMAKTGTSTLSDNKPNQVISPNGPRRLSNSLDTSQYRRPSLERSISPRTITTTSHRSMFVSKSVGGHGGHDEHRSTDYDLSYSGRNRQMVSRTNPEPYFTCNSMEDFCAATPARDSILDERRVFRSSDELKREIEVWKRATNSISGYSRDENSVRNVLNRKVEILETILQDHCYETVPPEDNYHSVLNELEAKYKIRDYPLLYKSGIVMTLVISLFFMQSIPNLDLSLGWIAILGATLLLVLSDRHELDSIIGRVEWSTLIFFAALFVVMEALAELKFLWWIGRLTQDFINSVPEQHRLVVAILLFVWISAIASSFIDNIPLTTVMVKIIEDLSENNEFNIPLTPLIYALAFGACLGGNGTLIGASSNVVCAGVAEQHGYLIIRSLSLLMWNNIIRRCVWGSTKKGHNRSRNVKYTKFESTNQFQTINEENYDEIEFSNVKCDGQSDFMLIDYSKRIKDKKNRHNHDYRKRRRQTETVCNIEQQQPKTISTHCASKVKVRSCDSRNRCLYCSAFATAVSKKKNENNQNQLNEIGLTFNSQSYQHDLFKHDLEFNQEQEREEQQQQKEQQQHQSTSKSDLVPVEYVPKIGMSLTVDSKSLISNGSSISECSRLVDVNIMLPFGMFITIQCAECSTLREVKMDLWDQISNMHRDWFKLDTILKRREDEGRRHRQLTFMNDYFMHTNLKRHDPINQTLKSYLDINGSMKNAKSSFGLKHVKLADEIKMASIGKNESIIDNDNVSNNETTMTRNYKNKYRSTSFKLSRLFNRKSDQVNEDNQFMLESNSCDEIAQSNRQMKRKKLFQKRVIQLISLIRRKRTATIQSSISNNFIPLPELNEEISNGSENDHVNGTNCSSTTTSPTNTIDTDDSYPHTESMVLSDFVDPRQYILAAGEDRSSSASIFSSDNECESARNQLLSILKNDPSDYVFVGVANDGRQQTFNNDSMVLEELDVFASLYYFKLSEIYVNPLEKGINNIVGNIINQPLNQIDKVESPEFRQFRIAMHELMCAVVERRQNVSLNERLLYEFPPELDDIDKLTLSTKRIKILLDKFENENELDDGFSLKKKRKVFKFDGEKDEDESEEEINVSQSPLLKLMEKSIDHQQQPVPSTSKVKQNDYTNVTPERPVYADVVIVSSKKGKQSNTNNKNRKNTSDRRSSSIIRSTNSATYYPTIMNKYNVSNETTIGKKDGGKKDKNKDKDKNAESMISPKAIQLINEVLEANESDNEDNLDSIRKHNRLTTINMGKRKISNEDLSLSLLDDFIDEHSYLFNTSYSVSDNKLRPSFRTKYREEKAQTTAALAAKMRNATKQSTPVTYSDHFELSFDSIPRPGSSHEPGTRRIDIDLWTSLGTIIHGSCGGDLSKTGPVGNISPHLFDIIVPLPRSMTVEQDNNSQQQQSTQQQSKEAKQQLRQKQKSQESQQKPKQSATNEVTNETLNQTGDINNSNNNKRMDKTNLSVRLFRRIITRSNGVDRSSSSSSSSKLIKNTNDPSYQASPSSLLPSSSSNTDGTRRNSSCISMSSSQSVSKNSDNKPQQLYKSQQQQRFVSRNSKQIFPLEAPSDLNLSSKFTSRPHLIPLAYKLRVRPIETKVTDIIGKLLNKYYSWLCHRLKNMIDEHLNLLNPKLAKKSDEFLNQIQSFYDKLTNGTLSLNANNYLLKICGQEQYLIGENPIHLFEYIRNCISKNRSPQLMLISKKLVIERIPVYEFIQPSFIRRWIQNPEPEITVGSHNINHLFAESMIRTPNYFDYQNDEKVRLMIICGMRYSQLSGQKTNSLKKKTGNKSNRFDDYYDEYYHEYEFDDYHLHSQIQDPNHLLSINEIVAPPTQPIGFDHDPTLDKWIEQQLMEQRLISLWKVSTIFRIRVVLATYVNVKDIDRLFVTASVFHGSYQLCEPKQTEWVEPQNPKWDEFLEFPELSISDLPLSAKLSISLCAISNKSSSQYAMAWANIPLFDYRHCLLTDRMNICLWPMPKGSDSLLNPLGSMGNNPEQSGTTKLMVEFDHFSTPIVYPPVRAVRTYANICQRSERTLNERLRTVTQDGELPMPSLVSNRVLSILNDNGPQSVRGTSSRPYQGNRSRMEQSNYHRRTIYQPTNEKCSIYRYHRTVSERWVIRQLRRMSTNLDPLYTLSEMDKDFYWRERDTIRKACPDLLPMVLDSIRWNSREEVCQLYSLLAEWPPVSADVAIILLGVRYFDSVVRQFAVYSLDQQLTDGLMNHYLVQLMQLLRNEPYHDSPLARLMLRRSLLNRRFGHAFFWSLRSQLHDPMCTERWSILLEMYCRGLSLSSLVSTARQVKALDEIEGISNMTISENDRKGAILKLIKRPEIQPKINRFFNPLDVAIPLDELVHKRLRVMDSAKRPLWLEWTNPDPFAKYTSTDISAVIFKSGDDLRQDMLTLQVIRIMDLIWRRKNLDLKMLPYNCLATGDQVGLIEVVKWSNTVMGIQRDGGRMAALQVDNSKLHKWIKDNNPNSYDIAVDTFTRSCAGYCVATFILGIGDRNPDNIMVNRDGQIFHIDFGHFLGHFKKKFGIQRERVPFVLTNDFLQVITKGSDDPLNSKEFENFQRLCYEAYLALHDNANLIISLFMMMLGTGIPELQTLEDVQYLRRTLAVDKTREEALQYFETQLYEAHGGAWTTKLDWFFHSVKHA</sequence>
<feature type="compositionally biased region" description="Low complexity" evidence="11">
    <location>
        <begin position="306"/>
        <end position="320"/>
    </location>
</feature>
<evidence type="ECO:0000256" key="12">
    <source>
        <dbReference type="SAM" id="Phobius"/>
    </source>
</evidence>
<feature type="compositionally biased region" description="Low complexity" evidence="11">
    <location>
        <begin position="2433"/>
        <end position="2462"/>
    </location>
</feature>
<evidence type="ECO:0008006" key="19">
    <source>
        <dbReference type="Google" id="ProtNLM"/>
    </source>
</evidence>
<feature type="compositionally biased region" description="Polar residues" evidence="11">
    <location>
        <begin position="2346"/>
        <end position="2367"/>
    </location>
</feature>
<dbReference type="InterPro" id="IPR000341">
    <property type="entry name" value="PI3K_Ras-bd_dom"/>
</dbReference>
<dbReference type="InterPro" id="IPR002420">
    <property type="entry name" value="PI3K-type_C2_dom"/>
</dbReference>
<dbReference type="SUPFAM" id="SSF48371">
    <property type="entry name" value="ARM repeat"/>
    <property type="match status" value="1"/>
</dbReference>
<evidence type="ECO:0000259" key="16">
    <source>
        <dbReference type="PROSITE" id="PS51547"/>
    </source>
</evidence>
<feature type="transmembrane region" description="Helical" evidence="12">
    <location>
        <begin position="1218"/>
        <end position="1239"/>
    </location>
</feature>
<feature type="transmembrane region" description="Helical" evidence="12">
    <location>
        <begin position="785"/>
        <end position="803"/>
    </location>
</feature>
<dbReference type="PROSITE" id="PS51546">
    <property type="entry name" value="PI3K_RBD"/>
    <property type="match status" value="1"/>
</dbReference>
<feature type="region of interest" description="Disordered" evidence="11">
    <location>
        <begin position="1"/>
        <end position="24"/>
    </location>
</feature>
<evidence type="ECO:0000256" key="7">
    <source>
        <dbReference type="ARBA" id="ARBA00022840"/>
    </source>
</evidence>
<feature type="compositionally biased region" description="Low complexity" evidence="11">
    <location>
        <begin position="2336"/>
        <end position="2345"/>
    </location>
</feature>
<organism evidence="17 18">
    <name type="scientific">Blomia tropicalis</name>
    <name type="common">Mite</name>
    <dbReference type="NCBI Taxonomy" id="40697"/>
    <lineage>
        <taxon>Eukaryota</taxon>
        <taxon>Metazoa</taxon>
        <taxon>Ecdysozoa</taxon>
        <taxon>Arthropoda</taxon>
        <taxon>Chelicerata</taxon>
        <taxon>Arachnida</taxon>
        <taxon>Acari</taxon>
        <taxon>Acariformes</taxon>
        <taxon>Sarcoptiformes</taxon>
        <taxon>Astigmata</taxon>
        <taxon>Glycyphagoidea</taxon>
        <taxon>Echimyopodidae</taxon>
        <taxon>Blomia</taxon>
    </lineage>
</organism>
<feature type="compositionally biased region" description="Polar residues" evidence="11">
    <location>
        <begin position="2401"/>
        <end position="2413"/>
    </location>
</feature>
<comment type="subcellular location">
    <subcellularLocation>
        <location evidence="1">Membrane</location>
        <topology evidence="1">Multi-pass membrane protein</topology>
    </subcellularLocation>
</comment>
<feature type="domain" description="PI3K/PI4K catalytic" evidence="13">
    <location>
        <begin position="3263"/>
        <end position="3549"/>
    </location>
</feature>
<feature type="transmembrane region" description="Helical" evidence="12">
    <location>
        <begin position="1120"/>
        <end position="1140"/>
    </location>
</feature>
<feature type="compositionally biased region" description="Polar residues" evidence="11">
    <location>
        <begin position="2021"/>
        <end position="2041"/>
    </location>
</feature>
<feature type="compositionally biased region" description="Acidic residues" evidence="11">
    <location>
        <begin position="130"/>
        <end position="139"/>
    </location>
</feature>
<comment type="caution">
    <text evidence="17">The sequence shown here is derived from an EMBL/GenBank/DDBJ whole genome shotgun (WGS) entry which is preliminary data.</text>
</comment>
<dbReference type="FunFam" id="1.10.1070.11:FF:000001">
    <property type="entry name" value="Phosphatidylinositol 4,5-bisphosphate 3-kinase catalytic subunit"/>
    <property type="match status" value="1"/>
</dbReference>
<protein>
    <recommendedName>
        <fullName evidence="19">P protein</fullName>
    </recommendedName>
</protein>
<dbReference type="PROSITE" id="PS00915">
    <property type="entry name" value="PI3_4_KINASE_1"/>
    <property type="match status" value="1"/>
</dbReference>
<dbReference type="PROSITE" id="PS51545">
    <property type="entry name" value="PIK_HELICAL"/>
    <property type="match status" value="1"/>
</dbReference>
<evidence type="ECO:0000256" key="6">
    <source>
        <dbReference type="ARBA" id="ARBA00022777"/>
    </source>
</evidence>
<evidence type="ECO:0000259" key="15">
    <source>
        <dbReference type="PROSITE" id="PS51546"/>
    </source>
</evidence>
<feature type="transmembrane region" description="Helical" evidence="12">
    <location>
        <begin position="1260"/>
        <end position="1281"/>
    </location>
</feature>
<evidence type="ECO:0000313" key="17">
    <source>
        <dbReference type="EMBL" id="KAJ6215522.1"/>
    </source>
</evidence>
<dbReference type="GO" id="GO:0016020">
    <property type="term" value="C:membrane"/>
    <property type="evidence" value="ECO:0007669"/>
    <property type="project" value="UniProtKB-SubCell"/>
</dbReference>
<name>A0A9Q0M177_BLOTA</name>
<feature type="region of interest" description="Disordered" evidence="11">
    <location>
        <begin position="130"/>
        <end position="149"/>
    </location>
</feature>
<feature type="compositionally biased region" description="Polar residues" evidence="11">
    <location>
        <begin position="292"/>
        <end position="305"/>
    </location>
</feature>
<evidence type="ECO:0000313" key="18">
    <source>
        <dbReference type="Proteomes" id="UP001142055"/>
    </source>
</evidence>
<dbReference type="Pfam" id="PF00613">
    <property type="entry name" value="PI3Ka"/>
    <property type="match status" value="1"/>
</dbReference>
<keyword evidence="6" id="KW-0418">Kinase</keyword>
<dbReference type="InterPro" id="IPR016024">
    <property type="entry name" value="ARM-type_fold"/>
</dbReference>
<dbReference type="CDD" id="cd01116">
    <property type="entry name" value="P_permease"/>
    <property type="match status" value="1"/>
</dbReference>
<keyword evidence="3" id="KW-0808">Transferase</keyword>
<evidence type="ECO:0000256" key="11">
    <source>
        <dbReference type="SAM" id="MobiDB-lite"/>
    </source>
</evidence>
<feature type="domain" description="PIK helical" evidence="14">
    <location>
        <begin position="3019"/>
        <end position="3197"/>
    </location>
</feature>
<feature type="transmembrane region" description="Helical" evidence="12">
    <location>
        <begin position="693"/>
        <end position="710"/>
    </location>
</feature>
<feature type="region of interest" description="Disordered" evidence="11">
    <location>
        <begin position="440"/>
        <end position="474"/>
    </location>
</feature>
<dbReference type="Gene3D" id="1.25.40.70">
    <property type="entry name" value="Phosphatidylinositol 3-kinase, accessory domain (PIK)"/>
    <property type="match status" value="1"/>
</dbReference>
<feature type="transmembrane region" description="Helical" evidence="12">
    <location>
        <begin position="753"/>
        <end position="778"/>
    </location>
</feature>
<keyword evidence="8 12" id="KW-1133">Transmembrane helix</keyword>
<dbReference type="PROSITE" id="PS51547">
    <property type="entry name" value="C2_PI3K"/>
    <property type="match status" value="1"/>
</dbReference>
<feature type="domain" description="PI3K-RBD" evidence="15">
    <location>
        <begin position="2512"/>
        <end position="2612"/>
    </location>
</feature>
<dbReference type="GO" id="GO:0016301">
    <property type="term" value="F:kinase activity"/>
    <property type="evidence" value="ECO:0007669"/>
    <property type="project" value="UniProtKB-KW"/>
</dbReference>
<dbReference type="SMART" id="SM00146">
    <property type="entry name" value="PI3Kc"/>
    <property type="match status" value="1"/>
</dbReference>
<evidence type="ECO:0000259" key="14">
    <source>
        <dbReference type="PROSITE" id="PS51545"/>
    </source>
</evidence>
<keyword evidence="4 12" id="KW-0812">Transmembrane</keyword>
<keyword evidence="5" id="KW-0547">Nucleotide-binding</keyword>
<keyword evidence="9 12" id="KW-0472">Membrane</keyword>
<dbReference type="InterPro" id="IPR042236">
    <property type="entry name" value="PI3K_accessory_sf"/>
</dbReference>
<dbReference type="Pfam" id="PF00794">
    <property type="entry name" value="PI3K_rbd"/>
    <property type="match status" value="1"/>
</dbReference>
<dbReference type="SUPFAM" id="SSF56112">
    <property type="entry name" value="Protein kinase-like (PK-like)"/>
    <property type="match status" value="1"/>
</dbReference>
<dbReference type="InterPro" id="IPR051475">
    <property type="entry name" value="Diverse_Ion_Transporter"/>
</dbReference>
<feature type="compositionally biased region" description="Low complexity" evidence="11">
    <location>
        <begin position="2308"/>
        <end position="2322"/>
    </location>
</feature>
<dbReference type="Gene3D" id="3.10.20.770">
    <property type="match status" value="2"/>
</dbReference>
<evidence type="ECO:0000256" key="4">
    <source>
        <dbReference type="ARBA" id="ARBA00022692"/>
    </source>
</evidence>
<dbReference type="PANTHER" id="PTHR43568:SF1">
    <property type="entry name" value="P PROTEIN"/>
    <property type="match status" value="1"/>
</dbReference>
<dbReference type="GO" id="GO:0005524">
    <property type="term" value="F:ATP binding"/>
    <property type="evidence" value="ECO:0007669"/>
    <property type="project" value="UniProtKB-KW"/>
</dbReference>
<feature type="transmembrane region" description="Helical" evidence="12">
    <location>
        <begin position="1146"/>
        <end position="1162"/>
    </location>
</feature>
<evidence type="ECO:0000256" key="10">
    <source>
        <dbReference type="PROSITE-ProRule" id="PRU00880"/>
    </source>
</evidence>
<feature type="compositionally biased region" description="Basic and acidic residues" evidence="11">
    <location>
        <begin position="1474"/>
        <end position="1483"/>
    </location>
</feature>
<dbReference type="InterPro" id="IPR011009">
    <property type="entry name" value="Kinase-like_dom_sf"/>
</dbReference>
<dbReference type="SUPFAM" id="SSF54236">
    <property type="entry name" value="Ubiquitin-like"/>
    <property type="match status" value="1"/>
</dbReference>
<dbReference type="Pfam" id="PF00792">
    <property type="entry name" value="PI3K_C2"/>
    <property type="match status" value="1"/>
</dbReference>
<feature type="region of interest" description="Disordered" evidence="11">
    <location>
        <begin position="35"/>
        <end position="54"/>
    </location>
</feature>
<dbReference type="SMART" id="SM00142">
    <property type="entry name" value="PI3K_C2"/>
    <property type="match status" value="1"/>
</dbReference>
<feature type="compositionally biased region" description="Polar residues" evidence="11">
    <location>
        <begin position="946"/>
        <end position="956"/>
    </location>
</feature>
<feature type="transmembrane region" description="Helical" evidence="12">
    <location>
        <begin position="1174"/>
        <end position="1198"/>
    </location>
</feature>
<dbReference type="Pfam" id="PF03600">
    <property type="entry name" value="CitMHS"/>
    <property type="match status" value="1"/>
</dbReference>
<feature type="region of interest" description="Disordered" evidence="11">
    <location>
        <begin position="2100"/>
        <end position="2126"/>
    </location>
</feature>
<evidence type="ECO:0000256" key="8">
    <source>
        <dbReference type="ARBA" id="ARBA00022989"/>
    </source>
</evidence>
<keyword evidence="7" id="KW-0067">ATP-binding</keyword>
<dbReference type="SUPFAM" id="SSF49562">
    <property type="entry name" value="C2 domain (Calcium/lipid-binding domain, CaLB)"/>
    <property type="match status" value="1"/>
</dbReference>
<feature type="compositionally biased region" description="Polar residues" evidence="11">
    <location>
        <begin position="923"/>
        <end position="939"/>
    </location>
</feature>
<keyword evidence="18" id="KW-1185">Reference proteome</keyword>
<dbReference type="PANTHER" id="PTHR43568">
    <property type="entry name" value="P PROTEIN"/>
    <property type="match status" value="1"/>
</dbReference>
<dbReference type="InterPro" id="IPR036940">
    <property type="entry name" value="PI3/4_kinase_cat_sf"/>
</dbReference>
<accession>A0A9Q0M177</accession>
<feature type="compositionally biased region" description="Basic and acidic residues" evidence="11">
    <location>
        <begin position="140"/>
        <end position="149"/>
    </location>
</feature>
<evidence type="ECO:0000256" key="3">
    <source>
        <dbReference type="ARBA" id="ARBA00022679"/>
    </source>
</evidence>
<dbReference type="InterPro" id="IPR000403">
    <property type="entry name" value="PI3/4_kinase_cat_dom"/>
</dbReference>
<dbReference type="Gene3D" id="1.10.1070.11">
    <property type="entry name" value="Phosphatidylinositol 3-/4-kinase, catalytic domain"/>
    <property type="match status" value="1"/>
</dbReference>
<feature type="region of interest" description="Disordered" evidence="11">
    <location>
        <begin position="2388"/>
        <end position="2464"/>
    </location>
</feature>
<feature type="domain" description="C2 PI3K-type" evidence="16">
    <location>
        <begin position="2773"/>
        <end position="2918"/>
    </location>
</feature>
<evidence type="ECO:0000256" key="5">
    <source>
        <dbReference type="ARBA" id="ARBA00022741"/>
    </source>
</evidence>
<feature type="transmembrane region" description="Helical" evidence="12">
    <location>
        <begin position="875"/>
        <end position="894"/>
    </location>
</feature>
<evidence type="ECO:0000256" key="9">
    <source>
        <dbReference type="ARBA" id="ARBA00023136"/>
    </source>
</evidence>
<feature type="region of interest" description="Disordered" evidence="11">
    <location>
        <begin position="2018"/>
        <end position="2084"/>
    </location>
</feature>
<feature type="transmembrane region" description="Helical" evidence="12">
    <location>
        <begin position="717"/>
        <end position="733"/>
    </location>
</feature>
<dbReference type="InterPro" id="IPR001263">
    <property type="entry name" value="PI3K_accessory_dom"/>
</dbReference>
<dbReference type="EMBL" id="JAPWDV010000004">
    <property type="protein sequence ID" value="KAJ6215522.1"/>
    <property type="molecule type" value="Genomic_DNA"/>
</dbReference>
<dbReference type="GO" id="GO:0055085">
    <property type="term" value="P:transmembrane transport"/>
    <property type="evidence" value="ECO:0007669"/>
    <property type="project" value="InterPro"/>
</dbReference>
<dbReference type="Pfam" id="PF00454">
    <property type="entry name" value="PI3_PI4_kinase"/>
    <property type="match status" value="1"/>
</dbReference>
<dbReference type="PROSITE" id="PS50290">
    <property type="entry name" value="PI3_4_KINASE_3"/>
    <property type="match status" value="1"/>
</dbReference>
<dbReference type="InterPro" id="IPR018936">
    <property type="entry name" value="PI3/4_kinase_CS"/>
</dbReference>
<dbReference type="SMART" id="SM00145">
    <property type="entry name" value="PI3Ka"/>
    <property type="match status" value="1"/>
</dbReference>
<feature type="region of interest" description="Disordered" evidence="11">
    <location>
        <begin position="275"/>
        <end position="320"/>
    </location>
</feature>
<dbReference type="InterPro" id="IPR035892">
    <property type="entry name" value="C2_domain_sf"/>
</dbReference>
<feature type="compositionally biased region" description="Low complexity" evidence="11">
    <location>
        <begin position="2414"/>
        <end position="2424"/>
    </location>
</feature>
<dbReference type="Proteomes" id="UP001142055">
    <property type="component" value="Chromosome 4"/>
</dbReference>
<feature type="region of interest" description="Disordered" evidence="11">
    <location>
        <begin position="2975"/>
        <end position="2998"/>
    </location>
</feature>
<evidence type="ECO:0000259" key="13">
    <source>
        <dbReference type="PROSITE" id="PS50290"/>
    </source>
</evidence>
<evidence type="ECO:0000256" key="2">
    <source>
        <dbReference type="ARBA" id="ARBA00022448"/>
    </source>
</evidence>
<feature type="compositionally biased region" description="Basic and acidic residues" evidence="11">
    <location>
        <begin position="275"/>
        <end position="291"/>
    </location>
</feature>